<dbReference type="EMBL" id="FOBO01000020">
    <property type="protein sequence ID" value="SEN55136.1"/>
    <property type="molecule type" value="Genomic_DNA"/>
</dbReference>
<protein>
    <submittedName>
        <fullName evidence="1">Uncharacterized protein</fullName>
    </submittedName>
</protein>
<sequence>MALCPNQQPTSCAACSYGWQSTQGGIELLSYRSYLGLKLASALFYFSGCYISDMFLSGF</sequence>
<organism evidence="1 2">
    <name type="scientific">Roseovarius tolerans</name>
    <dbReference type="NCBI Taxonomy" id="74031"/>
    <lineage>
        <taxon>Bacteria</taxon>
        <taxon>Pseudomonadati</taxon>
        <taxon>Pseudomonadota</taxon>
        <taxon>Alphaproteobacteria</taxon>
        <taxon>Rhodobacterales</taxon>
        <taxon>Roseobacteraceae</taxon>
        <taxon>Roseovarius</taxon>
    </lineage>
</organism>
<gene>
    <name evidence="1" type="ORF">SAMN04488077_12027</name>
</gene>
<name>A0A1H8HG51_9RHOB</name>
<dbReference type="AlphaFoldDB" id="A0A1H8HG51"/>
<reference evidence="1 2" key="1">
    <citation type="submission" date="2016-10" db="EMBL/GenBank/DDBJ databases">
        <authorList>
            <person name="de Groot N.N."/>
        </authorList>
    </citation>
    <scope>NUCLEOTIDE SEQUENCE [LARGE SCALE GENOMIC DNA]</scope>
    <source>
        <strain evidence="1 2">DSM 11457</strain>
    </source>
</reference>
<proteinExistence type="predicted"/>
<dbReference type="Proteomes" id="UP000182160">
    <property type="component" value="Unassembled WGS sequence"/>
</dbReference>
<evidence type="ECO:0000313" key="2">
    <source>
        <dbReference type="Proteomes" id="UP000182160"/>
    </source>
</evidence>
<accession>A0A1H8HG51</accession>
<evidence type="ECO:0000313" key="1">
    <source>
        <dbReference type="EMBL" id="SEN55136.1"/>
    </source>
</evidence>